<evidence type="ECO:0000313" key="6">
    <source>
        <dbReference type="EMBL" id="AOO82150.1"/>
    </source>
</evidence>
<dbReference type="InterPro" id="IPR000792">
    <property type="entry name" value="Tscrpt_reg_LuxR_C"/>
</dbReference>
<dbReference type="STRING" id="1526658.BHK69_18410"/>
<evidence type="ECO:0000256" key="1">
    <source>
        <dbReference type="ARBA" id="ARBA00022553"/>
    </source>
</evidence>
<dbReference type="Gene3D" id="3.40.50.2300">
    <property type="match status" value="1"/>
</dbReference>
<organism evidence="6 7">
    <name type="scientific">Bosea vaviloviae</name>
    <dbReference type="NCBI Taxonomy" id="1526658"/>
    <lineage>
        <taxon>Bacteria</taxon>
        <taxon>Pseudomonadati</taxon>
        <taxon>Pseudomonadota</taxon>
        <taxon>Alphaproteobacteria</taxon>
        <taxon>Hyphomicrobiales</taxon>
        <taxon>Boseaceae</taxon>
        <taxon>Bosea</taxon>
    </lineage>
</organism>
<feature type="domain" description="HTH luxR-type" evidence="4">
    <location>
        <begin position="150"/>
        <end position="215"/>
    </location>
</feature>
<dbReference type="GO" id="GO:0003677">
    <property type="term" value="F:DNA binding"/>
    <property type="evidence" value="ECO:0007669"/>
    <property type="project" value="UniProtKB-KW"/>
</dbReference>
<dbReference type="EMBL" id="CP017147">
    <property type="protein sequence ID" value="AOO82150.1"/>
    <property type="molecule type" value="Genomic_DNA"/>
</dbReference>
<dbReference type="InterPro" id="IPR039420">
    <property type="entry name" value="WalR-like"/>
</dbReference>
<dbReference type="SUPFAM" id="SSF46894">
    <property type="entry name" value="C-terminal effector domain of the bipartite response regulators"/>
    <property type="match status" value="1"/>
</dbReference>
<evidence type="ECO:0008006" key="8">
    <source>
        <dbReference type="Google" id="ProtNLM"/>
    </source>
</evidence>
<dbReference type="GO" id="GO:0006355">
    <property type="term" value="P:regulation of DNA-templated transcription"/>
    <property type="evidence" value="ECO:0007669"/>
    <property type="project" value="InterPro"/>
</dbReference>
<dbReference type="Proteomes" id="UP000094969">
    <property type="component" value="Chromosome"/>
</dbReference>
<feature type="domain" description="Response regulatory" evidence="5">
    <location>
        <begin position="4"/>
        <end position="120"/>
    </location>
</feature>
<evidence type="ECO:0000313" key="7">
    <source>
        <dbReference type="Proteomes" id="UP000094969"/>
    </source>
</evidence>
<keyword evidence="2" id="KW-0238">DNA-binding</keyword>
<dbReference type="AlphaFoldDB" id="A0A1D7U451"/>
<dbReference type="PROSITE" id="PS50110">
    <property type="entry name" value="RESPONSE_REGULATORY"/>
    <property type="match status" value="1"/>
</dbReference>
<dbReference type="KEGG" id="bvv:BHK69_18410"/>
<keyword evidence="1 3" id="KW-0597">Phosphoprotein</keyword>
<dbReference type="PROSITE" id="PS50043">
    <property type="entry name" value="HTH_LUXR_2"/>
    <property type="match status" value="1"/>
</dbReference>
<dbReference type="InterPro" id="IPR016032">
    <property type="entry name" value="Sig_transdc_resp-reg_C-effctor"/>
</dbReference>
<protein>
    <recommendedName>
        <fullName evidence="8">DNA-binding response regulator</fullName>
    </recommendedName>
</protein>
<reference evidence="6 7" key="1">
    <citation type="journal article" date="2015" name="Antonie Van Leeuwenhoek">
        <title>Bosea vaviloviae sp. nov., a new species of slow-growing rhizobia isolated from nodules of the relict species Vavilovia formosa (Stev.) Fed.</title>
        <authorList>
            <person name="Safronova V.I."/>
            <person name="Kuznetsova I.G."/>
            <person name="Sazanova A.L."/>
            <person name="Kimeklis A.K."/>
            <person name="Belimov A.A."/>
            <person name="Andronov E.E."/>
            <person name="Pinaev A.G."/>
            <person name="Chizhevskaya E.P."/>
            <person name="Pukhaev A.R."/>
            <person name="Popov K.P."/>
            <person name="Willems A."/>
            <person name="Tikhonovich I.A."/>
        </authorList>
    </citation>
    <scope>NUCLEOTIDE SEQUENCE [LARGE SCALE GENOMIC DNA]</scope>
    <source>
        <strain evidence="6 7">Vaf18</strain>
    </source>
</reference>
<dbReference type="CDD" id="cd17535">
    <property type="entry name" value="REC_NarL-like"/>
    <property type="match status" value="1"/>
</dbReference>
<feature type="modified residue" description="4-aspartylphosphate" evidence="3">
    <location>
        <position position="55"/>
    </location>
</feature>
<evidence type="ECO:0000256" key="3">
    <source>
        <dbReference type="PROSITE-ProRule" id="PRU00169"/>
    </source>
</evidence>
<gene>
    <name evidence="6" type="ORF">BHK69_18410</name>
</gene>
<dbReference type="PANTHER" id="PTHR43214">
    <property type="entry name" value="TWO-COMPONENT RESPONSE REGULATOR"/>
    <property type="match status" value="1"/>
</dbReference>
<sequence length="220" mass="24148">MTARIILVDDHPIILTGLRALVLGLPDLEFVGQATSASQALTLVRDQSPDIVILDMGLPGMSGLTLAERILEGAPATLIVMLTHYEESSYVQKAMKIGIRGYVLKASSSDKVTQAIRTVLSGGIYIDSELEEFRSEWIRKLSHAYSPAPAAVPNGTLTNRELQVLRLAAVGHSNKEIARRVGLGIKSVETYRYRACKKLMLHSRLDIIRYGASHGWILDI</sequence>
<evidence type="ECO:0000256" key="2">
    <source>
        <dbReference type="ARBA" id="ARBA00023125"/>
    </source>
</evidence>
<dbReference type="Pfam" id="PF00072">
    <property type="entry name" value="Response_reg"/>
    <property type="match status" value="1"/>
</dbReference>
<evidence type="ECO:0000259" key="4">
    <source>
        <dbReference type="PROSITE" id="PS50043"/>
    </source>
</evidence>
<dbReference type="InterPro" id="IPR011006">
    <property type="entry name" value="CheY-like_superfamily"/>
</dbReference>
<dbReference type="PROSITE" id="PS00622">
    <property type="entry name" value="HTH_LUXR_1"/>
    <property type="match status" value="1"/>
</dbReference>
<dbReference type="PANTHER" id="PTHR43214:SF43">
    <property type="entry name" value="TWO-COMPONENT RESPONSE REGULATOR"/>
    <property type="match status" value="1"/>
</dbReference>
<accession>A0A1D7U451</accession>
<dbReference type="PRINTS" id="PR00038">
    <property type="entry name" value="HTHLUXR"/>
</dbReference>
<dbReference type="SUPFAM" id="SSF52172">
    <property type="entry name" value="CheY-like"/>
    <property type="match status" value="1"/>
</dbReference>
<dbReference type="InterPro" id="IPR058245">
    <property type="entry name" value="NreC/VraR/RcsB-like_REC"/>
</dbReference>
<dbReference type="CDD" id="cd06170">
    <property type="entry name" value="LuxR_C_like"/>
    <property type="match status" value="1"/>
</dbReference>
<dbReference type="OrthoDB" id="9814495at2"/>
<keyword evidence="7" id="KW-1185">Reference proteome</keyword>
<dbReference type="RefSeq" id="WP_069691360.1">
    <property type="nucleotide sequence ID" value="NZ_CP017147.1"/>
</dbReference>
<proteinExistence type="predicted"/>
<dbReference type="GO" id="GO:0000160">
    <property type="term" value="P:phosphorelay signal transduction system"/>
    <property type="evidence" value="ECO:0007669"/>
    <property type="project" value="InterPro"/>
</dbReference>
<dbReference type="SMART" id="SM00421">
    <property type="entry name" value="HTH_LUXR"/>
    <property type="match status" value="1"/>
</dbReference>
<evidence type="ECO:0000259" key="5">
    <source>
        <dbReference type="PROSITE" id="PS50110"/>
    </source>
</evidence>
<dbReference type="SMART" id="SM00448">
    <property type="entry name" value="REC"/>
    <property type="match status" value="1"/>
</dbReference>
<dbReference type="Pfam" id="PF00196">
    <property type="entry name" value="GerE"/>
    <property type="match status" value="1"/>
</dbReference>
<dbReference type="InterPro" id="IPR001789">
    <property type="entry name" value="Sig_transdc_resp-reg_receiver"/>
</dbReference>
<name>A0A1D7U451_9HYPH</name>